<keyword evidence="1" id="KW-0175">Coiled coil</keyword>
<organism evidence="4 5">
    <name type="scientific">Lutibacter agarilyticus</name>
    <dbReference type="NCBI Taxonomy" id="1109740"/>
    <lineage>
        <taxon>Bacteria</taxon>
        <taxon>Pseudomonadati</taxon>
        <taxon>Bacteroidota</taxon>
        <taxon>Flavobacteriia</taxon>
        <taxon>Flavobacteriales</taxon>
        <taxon>Flavobacteriaceae</taxon>
        <taxon>Lutibacter</taxon>
    </lineage>
</organism>
<evidence type="ECO:0000313" key="5">
    <source>
        <dbReference type="Proteomes" id="UP000198384"/>
    </source>
</evidence>
<evidence type="ECO:0000256" key="1">
    <source>
        <dbReference type="SAM" id="Coils"/>
    </source>
</evidence>
<keyword evidence="2" id="KW-1133">Transmembrane helix</keyword>
<keyword evidence="2" id="KW-0472">Membrane</keyword>
<accession>A0A238Y9B6</accession>
<gene>
    <name evidence="4" type="ORF">SAMN06265371_108114</name>
</gene>
<dbReference type="RefSeq" id="WP_089382319.1">
    <property type="nucleotide sequence ID" value="NZ_FZNT01000008.1"/>
</dbReference>
<keyword evidence="2" id="KW-0812">Transmembrane</keyword>
<dbReference type="Pfam" id="PF13239">
    <property type="entry name" value="2TM"/>
    <property type="match status" value="1"/>
</dbReference>
<evidence type="ECO:0000256" key="2">
    <source>
        <dbReference type="SAM" id="Phobius"/>
    </source>
</evidence>
<proteinExistence type="predicted"/>
<dbReference type="InterPro" id="IPR025698">
    <property type="entry name" value="2TM_dom"/>
</dbReference>
<dbReference type="AlphaFoldDB" id="A0A238Y9B6"/>
<reference evidence="4 5" key="1">
    <citation type="submission" date="2017-06" db="EMBL/GenBank/DDBJ databases">
        <authorList>
            <person name="Kim H.J."/>
            <person name="Triplett B.A."/>
        </authorList>
    </citation>
    <scope>NUCLEOTIDE SEQUENCE [LARGE SCALE GENOMIC DNA]</scope>
    <source>
        <strain evidence="4 5">DSM 29150</strain>
    </source>
</reference>
<sequence length="132" mass="16041">MKEQFELYENAKKRTKQKKRLYFHFILFLVGSVFFIVLNKLLKVGEPYDWFVWAIVGWFFLFLLHFINVFITHKFMGKEWVEKQTEKLILKQEAKIEKLQKEIEKEARIKLESELHASEIEKENQPNSTTKE</sequence>
<dbReference type="OrthoDB" id="1443721at2"/>
<dbReference type="EMBL" id="FZNT01000008">
    <property type="protein sequence ID" value="SNR67174.1"/>
    <property type="molecule type" value="Genomic_DNA"/>
</dbReference>
<protein>
    <submittedName>
        <fullName evidence="4">2TM domain-containing protein</fullName>
    </submittedName>
</protein>
<feature type="transmembrane region" description="Helical" evidence="2">
    <location>
        <begin position="50"/>
        <end position="71"/>
    </location>
</feature>
<keyword evidence="5" id="KW-1185">Reference proteome</keyword>
<name>A0A238Y9B6_9FLAO</name>
<dbReference type="Proteomes" id="UP000198384">
    <property type="component" value="Unassembled WGS sequence"/>
</dbReference>
<feature type="domain" description="2TM" evidence="3">
    <location>
        <begin position="9"/>
        <end position="89"/>
    </location>
</feature>
<feature type="transmembrane region" description="Helical" evidence="2">
    <location>
        <begin position="21"/>
        <end position="38"/>
    </location>
</feature>
<evidence type="ECO:0000259" key="3">
    <source>
        <dbReference type="Pfam" id="PF13239"/>
    </source>
</evidence>
<feature type="coiled-coil region" evidence="1">
    <location>
        <begin position="82"/>
        <end position="109"/>
    </location>
</feature>
<evidence type="ECO:0000313" key="4">
    <source>
        <dbReference type="EMBL" id="SNR67174.1"/>
    </source>
</evidence>